<dbReference type="Proteomes" id="UP000532010">
    <property type="component" value="Unassembled WGS sequence"/>
</dbReference>
<name>A0A7W4VJ53_9HYPH</name>
<comment type="caution">
    <text evidence="2">The sequence shown here is derived from an EMBL/GenBank/DDBJ whole genome shotgun (WGS) entry which is preliminary data.</text>
</comment>
<evidence type="ECO:0000313" key="2">
    <source>
        <dbReference type="EMBL" id="MBB3017731.1"/>
    </source>
</evidence>
<evidence type="ECO:0000313" key="3">
    <source>
        <dbReference type="Proteomes" id="UP000532010"/>
    </source>
</evidence>
<sequence length="57" mass="6348">MGTQIVRLQGQVEHIQERMKSFVTQAEFIPVRIIAYGLTGMTLTSVFAALLAKVIIK</sequence>
<keyword evidence="1" id="KW-0472">Membrane</keyword>
<gene>
    <name evidence="2" type="ORF">FHR70_000771</name>
</gene>
<proteinExistence type="predicted"/>
<protein>
    <submittedName>
        <fullName evidence="2">Uncharacterized protein</fullName>
    </submittedName>
</protein>
<evidence type="ECO:0000256" key="1">
    <source>
        <dbReference type="SAM" id="Phobius"/>
    </source>
</evidence>
<reference evidence="2 3" key="1">
    <citation type="submission" date="2020-08" db="EMBL/GenBank/DDBJ databases">
        <title>The Agave Microbiome: Exploring the role of microbial communities in plant adaptations to desert environments.</title>
        <authorList>
            <person name="Partida-Martinez L.P."/>
        </authorList>
    </citation>
    <scope>NUCLEOTIDE SEQUENCE [LARGE SCALE GENOMIC DNA]</scope>
    <source>
        <strain evidence="2 3">AT3.9</strain>
    </source>
</reference>
<dbReference type="AlphaFoldDB" id="A0A7W4VJ53"/>
<accession>A0A7W4VJ53</accession>
<keyword evidence="1" id="KW-0812">Transmembrane</keyword>
<keyword evidence="3" id="KW-1185">Reference proteome</keyword>
<keyword evidence="1" id="KW-1133">Transmembrane helix</keyword>
<organism evidence="2 3">
    <name type="scientific">Microvirga lupini</name>
    <dbReference type="NCBI Taxonomy" id="420324"/>
    <lineage>
        <taxon>Bacteria</taxon>
        <taxon>Pseudomonadati</taxon>
        <taxon>Pseudomonadota</taxon>
        <taxon>Alphaproteobacteria</taxon>
        <taxon>Hyphomicrobiales</taxon>
        <taxon>Methylobacteriaceae</taxon>
        <taxon>Microvirga</taxon>
    </lineage>
</organism>
<dbReference type="RefSeq" id="WP_183447263.1">
    <property type="nucleotide sequence ID" value="NZ_JACHWB010000001.1"/>
</dbReference>
<feature type="transmembrane region" description="Helical" evidence="1">
    <location>
        <begin position="33"/>
        <end position="56"/>
    </location>
</feature>
<dbReference type="EMBL" id="JACHWB010000001">
    <property type="protein sequence ID" value="MBB3017731.1"/>
    <property type="molecule type" value="Genomic_DNA"/>
</dbReference>